<reference evidence="19 20" key="1">
    <citation type="journal article" date="2023" name="Elife">
        <title>Identification of key yeast species and microbe-microbe interactions impacting larval growth of Drosophila in the wild.</title>
        <authorList>
            <person name="Mure A."/>
            <person name="Sugiura Y."/>
            <person name="Maeda R."/>
            <person name="Honda K."/>
            <person name="Sakurai N."/>
            <person name="Takahashi Y."/>
            <person name="Watada M."/>
            <person name="Katoh T."/>
            <person name="Gotoh A."/>
            <person name="Gotoh Y."/>
            <person name="Taniguchi I."/>
            <person name="Nakamura K."/>
            <person name="Hayashi T."/>
            <person name="Katayama T."/>
            <person name="Uemura T."/>
            <person name="Hattori Y."/>
        </authorList>
    </citation>
    <scope>NUCLEOTIDE SEQUENCE [LARGE SCALE GENOMIC DNA]</scope>
    <source>
        <strain evidence="19 20">PK-24</strain>
    </source>
</reference>
<dbReference type="EC" id="2.3.2.31" evidence="4"/>
<dbReference type="PANTHER" id="PTHR11685">
    <property type="entry name" value="RBR FAMILY RING FINGER AND IBR DOMAIN-CONTAINING"/>
    <property type="match status" value="1"/>
</dbReference>
<dbReference type="CDD" id="cd23820">
    <property type="entry name" value="RWD_RNF14"/>
    <property type="match status" value="1"/>
</dbReference>
<dbReference type="GO" id="GO:0016567">
    <property type="term" value="P:protein ubiquitination"/>
    <property type="evidence" value="ECO:0007669"/>
    <property type="project" value="InterPro"/>
</dbReference>
<organism evidence="19 20">
    <name type="scientific">Pichia kluyveri</name>
    <name type="common">Yeast</name>
    <dbReference type="NCBI Taxonomy" id="36015"/>
    <lineage>
        <taxon>Eukaryota</taxon>
        <taxon>Fungi</taxon>
        <taxon>Dikarya</taxon>
        <taxon>Ascomycota</taxon>
        <taxon>Saccharomycotina</taxon>
        <taxon>Pichiomycetes</taxon>
        <taxon>Pichiales</taxon>
        <taxon>Pichiaceae</taxon>
        <taxon>Pichia</taxon>
    </lineage>
</organism>
<comment type="catalytic activity">
    <reaction evidence="1">
        <text>[E2 ubiquitin-conjugating enzyme]-S-ubiquitinyl-L-cysteine + [acceptor protein]-L-lysine = [E2 ubiquitin-conjugating enzyme]-L-cysteine + [acceptor protein]-N(6)-ubiquitinyl-L-lysine.</text>
        <dbReference type="EC" id="2.3.2.31"/>
    </reaction>
</comment>
<dbReference type="Gene3D" id="3.30.40.10">
    <property type="entry name" value="Zinc/RING finger domain, C3HC4 (zinc finger)"/>
    <property type="match status" value="1"/>
</dbReference>
<comment type="caution">
    <text evidence="19">The sequence shown here is derived from an EMBL/GenBank/DDBJ whole genome shotgun (WGS) entry which is preliminary data.</text>
</comment>
<evidence type="ECO:0000259" key="16">
    <source>
        <dbReference type="PROSITE" id="PS50089"/>
    </source>
</evidence>
<keyword evidence="9 15" id="KW-0863">Zinc-finger</keyword>
<dbReference type="AlphaFoldDB" id="A0AAV5QZK8"/>
<dbReference type="PROSITE" id="PS50089">
    <property type="entry name" value="ZF_RING_2"/>
    <property type="match status" value="1"/>
</dbReference>
<dbReference type="InterPro" id="IPR031128">
    <property type="entry name" value="RNF14_RING-HC_Zfn"/>
</dbReference>
<evidence type="ECO:0000256" key="13">
    <source>
        <dbReference type="ARBA" id="ARBA00023136"/>
    </source>
</evidence>
<keyword evidence="20" id="KW-1185">Reference proteome</keyword>
<dbReference type="PROSITE" id="PS50908">
    <property type="entry name" value="RWD"/>
    <property type="match status" value="1"/>
</dbReference>
<evidence type="ECO:0000256" key="1">
    <source>
        <dbReference type="ARBA" id="ARBA00001798"/>
    </source>
</evidence>
<dbReference type="Pfam" id="PF01485">
    <property type="entry name" value="IBR"/>
    <property type="match status" value="2"/>
</dbReference>
<sequence length="485" mass="56949">MSQDLELYDKELLTEWDVVQCIYPEVIVNSEDRECSIKIPVFLDSPIVLKFHDHNKIEEKIEHLPPIECKFNFPKSYPTDDPPIITLSNTDSWLNENDIEKIQDEMRNLWSELRSPVIFTIIDYLKTNSQIGFNKFNNSNNSNELIVDNEVEFQYFINENELAKIEIFNNLTFLCEICQNEEKGVNSTQFPDCNHIFCNKCLKDYFTHIIQRGEIENIHCPSFQCTKKRKEFISKLFKDAEIGGKEFNINNFEIEFFKLPVNIQLLERFLDDNKDELIKRYQTLHFRNSINNFRRFFPNRVTECPRSLCGTTFIKQDVESNLTICPSCKFAFCCECFHSWHGKINSCSMYKMNIPIEIMEKWIENNGDYPSKQNMEQREICSNISFKYGKRIVELAVSDYIAQKQFDELIKSEDSGIVKCPSCSTFIQKSDGCNKMTCSKCLVFFCILCGDRLDRNDPYEHYNNPLNPCFGKLFLGLLINEEENG</sequence>
<evidence type="ECO:0000256" key="10">
    <source>
        <dbReference type="ARBA" id="ARBA00022786"/>
    </source>
</evidence>
<evidence type="ECO:0000256" key="4">
    <source>
        <dbReference type="ARBA" id="ARBA00012251"/>
    </source>
</evidence>
<evidence type="ECO:0000313" key="19">
    <source>
        <dbReference type="EMBL" id="GMM43834.1"/>
    </source>
</evidence>
<dbReference type="PROSITE" id="PS51873">
    <property type="entry name" value="TRIAD"/>
    <property type="match status" value="1"/>
</dbReference>
<feature type="domain" description="RING-type" evidence="18">
    <location>
        <begin position="171"/>
        <end position="473"/>
    </location>
</feature>
<evidence type="ECO:0000256" key="5">
    <source>
        <dbReference type="ARBA" id="ARBA00022679"/>
    </source>
</evidence>
<proteinExistence type="inferred from homology"/>
<evidence type="ECO:0000256" key="3">
    <source>
        <dbReference type="ARBA" id="ARBA00004906"/>
    </source>
</evidence>
<keyword evidence="6" id="KW-0812">Transmembrane</keyword>
<evidence type="ECO:0000256" key="12">
    <source>
        <dbReference type="ARBA" id="ARBA00022989"/>
    </source>
</evidence>
<dbReference type="InterPro" id="IPR001841">
    <property type="entry name" value="Znf_RING"/>
</dbReference>
<dbReference type="InterPro" id="IPR006575">
    <property type="entry name" value="RWD_dom"/>
</dbReference>
<dbReference type="EMBL" id="BTGB01000001">
    <property type="protein sequence ID" value="GMM43834.1"/>
    <property type="molecule type" value="Genomic_DNA"/>
</dbReference>
<dbReference type="SMART" id="SM00591">
    <property type="entry name" value="RWD"/>
    <property type="match status" value="1"/>
</dbReference>
<evidence type="ECO:0000256" key="11">
    <source>
        <dbReference type="ARBA" id="ARBA00022833"/>
    </source>
</evidence>
<evidence type="ECO:0000256" key="9">
    <source>
        <dbReference type="ARBA" id="ARBA00022771"/>
    </source>
</evidence>
<dbReference type="InterPro" id="IPR017907">
    <property type="entry name" value="Znf_RING_CS"/>
</dbReference>
<evidence type="ECO:0000256" key="15">
    <source>
        <dbReference type="PROSITE-ProRule" id="PRU00175"/>
    </source>
</evidence>
<evidence type="ECO:0000256" key="8">
    <source>
        <dbReference type="ARBA" id="ARBA00022737"/>
    </source>
</evidence>
<comment type="subcellular location">
    <subcellularLocation>
        <location evidence="2">Membrane</location>
        <topology evidence="2">Single-pass membrane protein</topology>
    </subcellularLocation>
</comment>
<dbReference type="InterPro" id="IPR002867">
    <property type="entry name" value="IBR_dom"/>
</dbReference>
<dbReference type="InterPro" id="IPR031127">
    <property type="entry name" value="E3_UB_ligase_RBR"/>
</dbReference>
<accession>A0AAV5QZK8</accession>
<dbReference type="PROSITE" id="PS00518">
    <property type="entry name" value="ZF_RING_1"/>
    <property type="match status" value="1"/>
</dbReference>
<protein>
    <recommendedName>
        <fullName evidence="4">RBR-type E3 ubiquitin transferase</fullName>
        <ecNumber evidence="4">2.3.2.31</ecNumber>
    </recommendedName>
</protein>
<comment type="similarity">
    <text evidence="14">Belongs to the RBR family. RNF14 subfamily.</text>
</comment>
<keyword evidence="10" id="KW-0833">Ubl conjugation pathway</keyword>
<gene>
    <name evidence="19" type="ORF">DAPK24_004090</name>
</gene>
<dbReference type="SUPFAM" id="SSF54495">
    <property type="entry name" value="UBC-like"/>
    <property type="match status" value="1"/>
</dbReference>
<dbReference type="Pfam" id="PF05773">
    <property type="entry name" value="RWD"/>
    <property type="match status" value="1"/>
</dbReference>
<dbReference type="GO" id="GO:0061630">
    <property type="term" value="F:ubiquitin protein ligase activity"/>
    <property type="evidence" value="ECO:0007669"/>
    <property type="project" value="UniProtKB-EC"/>
</dbReference>
<dbReference type="GO" id="GO:0008270">
    <property type="term" value="F:zinc ion binding"/>
    <property type="evidence" value="ECO:0007669"/>
    <property type="project" value="UniProtKB-KW"/>
</dbReference>
<name>A0AAV5QZK8_PICKL</name>
<dbReference type="CDD" id="cd16628">
    <property type="entry name" value="RING-HC_RBR_RNF14"/>
    <property type="match status" value="1"/>
</dbReference>
<keyword evidence="11" id="KW-0862">Zinc</keyword>
<dbReference type="Gene3D" id="3.10.110.10">
    <property type="entry name" value="Ubiquitin Conjugating Enzyme"/>
    <property type="match status" value="1"/>
</dbReference>
<dbReference type="Proteomes" id="UP001378960">
    <property type="component" value="Unassembled WGS sequence"/>
</dbReference>
<dbReference type="InterPro" id="IPR013083">
    <property type="entry name" value="Znf_RING/FYVE/PHD"/>
</dbReference>
<dbReference type="GO" id="GO:0031090">
    <property type="term" value="C:organelle membrane"/>
    <property type="evidence" value="ECO:0007669"/>
    <property type="project" value="UniProtKB-ARBA"/>
</dbReference>
<keyword evidence="5 19" id="KW-0808">Transferase</keyword>
<dbReference type="InterPro" id="IPR044066">
    <property type="entry name" value="TRIAD_supradom"/>
</dbReference>
<evidence type="ECO:0000259" key="18">
    <source>
        <dbReference type="PROSITE" id="PS51873"/>
    </source>
</evidence>
<dbReference type="Gene3D" id="1.20.120.1750">
    <property type="match status" value="1"/>
</dbReference>
<comment type="pathway">
    <text evidence="3">Protein modification; protein ubiquitination.</text>
</comment>
<keyword evidence="12" id="KW-1133">Transmembrane helix</keyword>
<dbReference type="CDD" id="cd20354">
    <property type="entry name" value="Rcat_RBR_RNF14"/>
    <property type="match status" value="1"/>
</dbReference>
<evidence type="ECO:0000313" key="20">
    <source>
        <dbReference type="Proteomes" id="UP001378960"/>
    </source>
</evidence>
<evidence type="ECO:0000256" key="7">
    <source>
        <dbReference type="ARBA" id="ARBA00022723"/>
    </source>
</evidence>
<evidence type="ECO:0000259" key="17">
    <source>
        <dbReference type="PROSITE" id="PS50908"/>
    </source>
</evidence>
<keyword evidence="13" id="KW-0472">Membrane</keyword>
<dbReference type="InterPro" id="IPR047548">
    <property type="entry name" value="Rcat_RBR_RNF14"/>
</dbReference>
<keyword evidence="7" id="KW-0479">Metal-binding</keyword>
<evidence type="ECO:0000256" key="2">
    <source>
        <dbReference type="ARBA" id="ARBA00004167"/>
    </source>
</evidence>
<dbReference type="GO" id="GO:0005737">
    <property type="term" value="C:cytoplasm"/>
    <property type="evidence" value="ECO:0007669"/>
    <property type="project" value="UniProtKB-ARBA"/>
</dbReference>
<feature type="domain" description="RWD" evidence="17">
    <location>
        <begin position="14"/>
        <end position="132"/>
    </location>
</feature>
<evidence type="ECO:0000256" key="14">
    <source>
        <dbReference type="ARBA" id="ARBA00044508"/>
    </source>
</evidence>
<feature type="domain" description="RING-type" evidence="16">
    <location>
        <begin position="175"/>
        <end position="224"/>
    </location>
</feature>
<dbReference type="InterPro" id="IPR016135">
    <property type="entry name" value="UBQ-conjugating_enzyme/RWD"/>
</dbReference>
<dbReference type="FunFam" id="3.30.40.10:FF:000051">
    <property type="entry name" value="RBR-type E3 ubiquitin transferase"/>
    <property type="match status" value="1"/>
</dbReference>
<dbReference type="SUPFAM" id="SSF57850">
    <property type="entry name" value="RING/U-box"/>
    <property type="match status" value="2"/>
</dbReference>
<dbReference type="SMART" id="SM00647">
    <property type="entry name" value="IBR"/>
    <property type="match status" value="2"/>
</dbReference>
<keyword evidence="8" id="KW-0677">Repeat</keyword>
<evidence type="ECO:0000256" key="6">
    <source>
        <dbReference type="ARBA" id="ARBA00022692"/>
    </source>
</evidence>